<dbReference type="SUPFAM" id="SSF53474">
    <property type="entry name" value="alpha/beta-Hydrolases"/>
    <property type="match status" value="1"/>
</dbReference>
<dbReference type="InterPro" id="IPR029058">
    <property type="entry name" value="AB_hydrolase_fold"/>
</dbReference>
<keyword evidence="3" id="KW-1185">Reference proteome</keyword>
<dbReference type="PROSITE" id="PS00941">
    <property type="entry name" value="CARBOXYLESTERASE_B_2"/>
    <property type="match status" value="1"/>
</dbReference>
<protein>
    <recommendedName>
        <fullName evidence="1">Carboxylesterase type B domain-containing protein</fullName>
    </recommendedName>
</protein>
<reference evidence="2" key="1">
    <citation type="submission" date="2023-07" db="EMBL/GenBank/DDBJ databases">
        <authorList>
            <consortium name="CYATHOMIX"/>
        </authorList>
    </citation>
    <scope>NUCLEOTIDE SEQUENCE</scope>
    <source>
        <strain evidence="2">N/A</strain>
    </source>
</reference>
<organism evidence="2 3">
    <name type="scientific">Cylicocyclus nassatus</name>
    <name type="common">Nematode worm</name>
    <dbReference type="NCBI Taxonomy" id="53992"/>
    <lineage>
        <taxon>Eukaryota</taxon>
        <taxon>Metazoa</taxon>
        <taxon>Ecdysozoa</taxon>
        <taxon>Nematoda</taxon>
        <taxon>Chromadorea</taxon>
        <taxon>Rhabditida</taxon>
        <taxon>Rhabditina</taxon>
        <taxon>Rhabditomorpha</taxon>
        <taxon>Strongyloidea</taxon>
        <taxon>Strongylidae</taxon>
        <taxon>Cylicocyclus</taxon>
    </lineage>
</organism>
<dbReference type="EMBL" id="CATQJL010000223">
    <property type="protein sequence ID" value="CAJ0600035.1"/>
    <property type="molecule type" value="Genomic_DNA"/>
</dbReference>
<dbReference type="InterPro" id="IPR002018">
    <property type="entry name" value="CarbesteraseB"/>
</dbReference>
<sequence>MIILLLSFTGIVVAQNYVTVKTSYGIVQGRTVDYGNDRSQLYYGRADIFLGVPYARAPIGDLRFKRAVDCAPYNQIYDATYYRPKCPQLYAGDYVNEDCLYLNIFTPKAGAQPGAAVMVFIDGANGFGQGGWDSTTQKGMVRNLVSRGVVCVTLQYRLGALERQGVPLRLHFRGRSQVKEFRTLYGFEDKACTIVLDYMLTIGKLAS</sequence>
<dbReference type="Gene3D" id="3.40.50.1820">
    <property type="entry name" value="alpha/beta hydrolase"/>
    <property type="match status" value="1"/>
</dbReference>
<accession>A0AA36M720</accession>
<dbReference type="InterPro" id="IPR019819">
    <property type="entry name" value="Carboxylesterase_B_CS"/>
</dbReference>
<gene>
    <name evidence="2" type="ORF">CYNAS_LOCUS12018</name>
</gene>
<name>A0AA36M720_CYLNA</name>
<proteinExistence type="predicted"/>
<dbReference type="Proteomes" id="UP001176961">
    <property type="component" value="Unassembled WGS sequence"/>
</dbReference>
<evidence type="ECO:0000313" key="3">
    <source>
        <dbReference type="Proteomes" id="UP001176961"/>
    </source>
</evidence>
<evidence type="ECO:0000313" key="2">
    <source>
        <dbReference type="EMBL" id="CAJ0600035.1"/>
    </source>
</evidence>
<feature type="domain" description="Carboxylesterase type B" evidence="1">
    <location>
        <begin position="19"/>
        <end position="161"/>
    </location>
</feature>
<comment type="caution">
    <text evidence="2">The sequence shown here is derived from an EMBL/GenBank/DDBJ whole genome shotgun (WGS) entry which is preliminary data.</text>
</comment>
<dbReference type="AlphaFoldDB" id="A0AA36M720"/>
<dbReference type="Pfam" id="PF00135">
    <property type="entry name" value="COesterase"/>
    <property type="match status" value="1"/>
</dbReference>
<dbReference type="InterPro" id="IPR050309">
    <property type="entry name" value="Type-B_Carboxylest/Lipase"/>
</dbReference>
<dbReference type="PANTHER" id="PTHR11559">
    <property type="entry name" value="CARBOXYLESTERASE"/>
    <property type="match status" value="1"/>
</dbReference>
<evidence type="ECO:0000259" key="1">
    <source>
        <dbReference type="Pfam" id="PF00135"/>
    </source>
</evidence>